<dbReference type="AlphaFoldDB" id="A0A9D2JHL9"/>
<feature type="signal peptide" evidence="1">
    <location>
        <begin position="1"/>
        <end position="25"/>
    </location>
</feature>
<name>A0A9D2JHL9_9FIRM</name>
<evidence type="ECO:0000313" key="2">
    <source>
        <dbReference type="EMBL" id="HIZ48999.1"/>
    </source>
</evidence>
<gene>
    <name evidence="2" type="ORF">H9810_09785</name>
</gene>
<evidence type="ECO:0000313" key="3">
    <source>
        <dbReference type="Proteomes" id="UP000824031"/>
    </source>
</evidence>
<dbReference type="Proteomes" id="UP000824031">
    <property type="component" value="Unassembled WGS sequence"/>
</dbReference>
<sequence>MRKQHAAFLAVLPLAWLLGACGAPAAETEPVWQQQLPNTGVYMELSHCMLLSEEPVTYALSREEALNLSEHPALQVEGTPVITLRGVEKDQVELRFSENIADLYLYYDKVMPQQDLDFVLTQGEDGALQYRLDTVYNYDFVVTTPEGADTMLVICYRDGLRDVPPPPEED</sequence>
<keyword evidence="1" id="KW-0732">Signal</keyword>
<reference evidence="2" key="2">
    <citation type="submission" date="2021-04" db="EMBL/GenBank/DDBJ databases">
        <authorList>
            <person name="Gilroy R."/>
        </authorList>
    </citation>
    <scope>NUCLEOTIDE SEQUENCE</scope>
    <source>
        <strain evidence="2">3436</strain>
    </source>
</reference>
<evidence type="ECO:0000256" key="1">
    <source>
        <dbReference type="SAM" id="SignalP"/>
    </source>
</evidence>
<protein>
    <recommendedName>
        <fullName evidence="4">Lipoprotein</fullName>
    </recommendedName>
</protein>
<accession>A0A9D2JHL9</accession>
<evidence type="ECO:0008006" key="4">
    <source>
        <dbReference type="Google" id="ProtNLM"/>
    </source>
</evidence>
<reference evidence="2" key="1">
    <citation type="journal article" date="2021" name="PeerJ">
        <title>Extensive microbial diversity within the chicken gut microbiome revealed by metagenomics and culture.</title>
        <authorList>
            <person name="Gilroy R."/>
            <person name="Ravi A."/>
            <person name="Getino M."/>
            <person name="Pursley I."/>
            <person name="Horton D.L."/>
            <person name="Alikhan N.F."/>
            <person name="Baker D."/>
            <person name="Gharbi K."/>
            <person name="Hall N."/>
            <person name="Watson M."/>
            <person name="Adriaenssens E.M."/>
            <person name="Foster-Nyarko E."/>
            <person name="Jarju S."/>
            <person name="Secka A."/>
            <person name="Antonio M."/>
            <person name="Oren A."/>
            <person name="Chaudhuri R.R."/>
            <person name="La Ragione R."/>
            <person name="Hildebrand F."/>
            <person name="Pallen M.J."/>
        </authorList>
    </citation>
    <scope>NUCLEOTIDE SEQUENCE</scope>
    <source>
        <strain evidence="2">3436</strain>
    </source>
</reference>
<organism evidence="2 3">
    <name type="scientific">Candidatus Gemmiger excrementavium</name>
    <dbReference type="NCBI Taxonomy" id="2838608"/>
    <lineage>
        <taxon>Bacteria</taxon>
        <taxon>Bacillati</taxon>
        <taxon>Bacillota</taxon>
        <taxon>Clostridia</taxon>
        <taxon>Eubacteriales</taxon>
        <taxon>Gemmiger</taxon>
    </lineage>
</organism>
<comment type="caution">
    <text evidence="2">The sequence shown here is derived from an EMBL/GenBank/DDBJ whole genome shotgun (WGS) entry which is preliminary data.</text>
</comment>
<proteinExistence type="predicted"/>
<dbReference type="EMBL" id="DXBO01000138">
    <property type="protein sequence ID" value="HIZ48999.1"/>
    <property type="molecule type" value="Genomic_DNA"/>
</dbReference>
<feature type="chain" id="PRO_5039241741" description="Lipoprotein" evidence="1">
    <location>
        <begin position="26"/>
        <end position="170"/>
    </location>
</feature>
<dbReference type="PROSITE" id="PS51257">
    <property type="entry name" value="PROKAR_LIPOPROTEIN"/>
    <property type="match status" value="1"/>
</dbReference>